<dbReference type="GO" id="GO:0003700">
    <property type="term" value="F:DNA-binding transcription factor activity"/>
    <property type="evidence" value="ECO:0007669"/>
    <property type="project" value="InterPro"/>
</dbReference>
<dbReference type="GO" id="GO:0003677">
    <property type="term" value="F:DNA binding"/>
    <property type="evidence" value="ECO:0007669"/>
    <property type="project" value="InterPro"/>
</dbReference>
<dbReference type="Proteomes" id="UP000515856">
    <property type="component" value="Chromosome"/>
</dbReference>
<dbReference type="InterPro" id="IPR046348">
    <property type="entry name" value="SIS_dom_sf"/>
</dbReference>
<dbReference type="InterPro" id="IPR001347">
    <property type="entry name" value="SIS_dom"/>
</dbReference>
<feature type="domain" description="SIS" evidence="2">
    <location>
        <begin position="105"/>
        <end position="250"/>
    </location>
</feature>
<name>A0A7G9GR72_9FIRM</name>
<keyword evidence="4" id="KW-1185">Reference proteome</keyword>
<dbReference type="PROSITE" id="PS51464">
    <property type="entry name" value="SIS"/>
    <property type="match status" value="1"/>
</dbReference>
<dbReference type="SUPFAM" id="SSF46689">
    <property type="entry name" value="Homeodomain-like"/>
    <property type="match status" value="1"/>
</dbReference>
<dbReference type="PANTHER" id="PTHR30514:SF21">
    <property type="entry name" value="RPIR-FAMILY TRANSCRIPTIONAL REGULATOR"/>
    <property type="match status" value="1"/>
</dbReference>
<dbReference type="RefSeq" id="WP_158552367.1">
    <property type="nucleotide sequence ID" value="NZ_CP060636.1"/>
</dbReference>
<proteinExistence type="predicted"/>
<dbReference type="InterPro" id="IPR009057">
    <property type="entry name" value="Homeodomain-like_sf"/>
</dbReference>
<dbReference type="InterPro" id="IPR036388">
    <property type="entry name" value="WH-like_DNA-bd_sf"/>
</dbReference>
<dbReference type="EMBL" id="CP060636">
    <property type="protein sequence ID" value="QNM13304.1"/>
    <property type="molecule type" value="Genomic_DNA"/>
</dbReference>
<feature type="domain" description="HTH rpiR-type" evidence="1">
    <location>
        <begin position="1"/>
        <end position="77"/>
    </location>
</feature>
<dbReference type="AlphaFoldDB" id="A0A7G9GR72"/>
<dbReference type="GO" id="GO:1901135">
    <property type="term" value="P:carbohydrate derivative metabolic process"/>
    <property type="evidence" value="ECO:0007669"/>
    <property type="project" value="InterPro"/>
</dbReference>
<evidence type="ECO:0000313" key="4">
    <source>
        <dbReference type="Proteomes" id="UP000515856"/>
    </source>
</evidence>
<dbReference type="Gene3D" id="1.10.10.10">
    <property type="entry name" value="Winged helix-like DNA-binding domain superfamily/Winged helix DNA-binding domain"/>
    <property type="match status" value="1"/>
</dbReference>
<dbReference type="Gene3D" id="3.40.50.10490">
    <property type="entry name" value="Glucose-6-phosphate isomerase like protein, domain 1"/>
    <property type="match status" value="1"/>
</dbReference>
<dbReference type="SUPFAM" id="SSF53697">
    <property type="entry name" value="SIS domain"/>
    <property type="match status" value="1"/>
</dbReference>
<dbReference type="Pfam" id="PF01418">
    <property type="entry name" value="HTH_6"/>
    <property type="match status" value="1"/>
</dbReference>
<reference evidence="3 4" key="1">
    <citation type="submission" date="2020-08" db="EMBL/GenBank/DDBJ databases">
        <authorList>
            <person name="Liu C."/>
            <person name="Sun Q."/>
        </authorList>
    </citation>
    <scope>NUCLEOTIDE SEQUENCE [LARGE SCALE GENOMIC DNA]</scope>
    <source>
        <strain evidence="3 4">NSJ-61</strain>
    </source>
</reference>
<evidence type="ECO:0000259" key="2">
    <source>
        <dbReference type="PROSITE" id="PS51464"/>
    </source>
</evidence>
<dbReference type="InterPro" id="IPR000281">
    <property type="entry name" value="HTH_RpiR"/>
</dbReference>
<evidence type="ECO:0000259" key="1">
    <source>
        <dbReference type="PROSITE" id="PS51071"/>
    </source>
</evidence>
<dbReference type="PROSITE" id="PS51071">
    <property type="entry name" value="HTH_RPIR"/>
    <property type="match status" value="1"/>
</dbReference>
<dbReference type="Pfam" id="PF01380">
    <property type="entry name" value="SIS"/>
    <property type="match status" value="1"/>
</dbReference>
<dbReference type="GO" id="GO:0097367">
    <property type="term" value="F:carbohydrate derivative binding"/>
    <property type="evidence" value="ECO:0007669"/>
    <property type="project" value="InterPro"/>
</dbReference>
<gene>
    <name evidence="3" type="ORF">H9Q80_04960</name>
</gene>
<organism evidence="3 4">
    <name type="scientific">[Eubacterium] hominis</name>
    <dbReference type="NCBI Taxonomy" id="2764325"/>
    <lineage>
        <taxon>Bacteria</taxon>
        <taxon>Bacillati</taxon>
        <taxon>Bacillota</taxon>
        <taxon>Erysipelotrichia</taxon>
        <taxon>Erysipelotrichales</taxon>
        <taxon>Erysipelotrichaceae</taxon>
        <taxon>Amedibacillus</taxon>
    </lineage>
</organism>
<dbReference type="PANTHER" id="PTHR30514">
    <property type="entry name" value="GLUCOKINASE"/>
    <property type="match status" value="1"/>
</dbReference>
<dbReference type="InterPro" id="IPR047640">
    <property type="entry name" value="RpiR-like"/>
</dbReference>
<evidence type="ECO:0000313" key="3">
    <source>
        <dbReference type="EMBL" id="QNM13304.1"/>
    </source>
</evidence>
<accession>A0A7G9GR72</accession>
<protein>
    <submittedName>
        <fullName evidence="3">MurR/RpiR family transcriptional regulator</fullName>
    </submittedName>
</protein>
<sequence>MIVKDIIVAKYSQLNDTEKMISNYLINHSSEIPTLSTTELAQKVFTSKSTISRFAQKLGFSGFTEMKHKVNWSKKPKENEQVDTKTLASLLTSFLDSATIKQEELFSEILKAKRIYILGTGTQQSHLVNTLSEILLKHGIVATALTTNRTTVNNKAFEFISSDDLLLIFSHSGNNDDLKNAVITCELNHPSLISFVSTPTNWLTNHSNMSFTLTDSENWLYPHYFYFGFFSMLLNYLDLSLTEYLLHKNLNSKSDELK</sequence>
<dbReference type="KEGG" id="ehn:H9Q80_04960"/>